<gene>
    <name evidence="4" type="ORF">TWF481_001205</name>
</gene>
<dbReference type="GO" id="GO:0005975">
    <property type="term" value="P:carbohydrate metabolic process"/>
    <property type="evidence" value="ECO:0007669"/>
    <property type="project" value="InterPro"/>
</dbReference>
<dbReference type="PROSITE" id="PS51164">
    <property type="entry name" value="CBM1_2"/>
    <property type="match status" value="1"/>
</dbReference>
<dbReference type="AlphaFoldDB" id="A0AAV9WPV4"/>
<evidence type="ECO:0000256" key="2">
    <source>
        <dbReference type="SAM" id="SignalP"/>
    </source>
</evidence>
<keyword evidence="5" id="KW-1185">Reference proteome</keyword>
<dbReference type="InterPro" id="IPR035971">
    <property type="entry name" value="CBD_sf"/>
</dbReference>
<keyword evidence="1 2" id="KW-0732">Signal</keyword>
<protein>
    <recommendedName>
        <fullName evidence="3">CBM1 domain-containing protein</fullName>
    </recommendedName>
</protein>
<evidence type="ECO:0000259" key="3">
    <source>
        <dbReference type="PROSITE" id="PS51164"/>
    </source>
</evidence>
<reference evidence="4 5" key="1">
    <citation type="submission" date="2023-08" db="EMBL/GenBank/DDBJ databases">
        <authorList>
            <person name="Palmer J.M."/>
        </authorList>
    </citation>
    <scope>NUCLEOTIDE SEQUENCE [LARGE SCALE GENOMIC DNA]</scope>
    <source>
        <strain evidence="4 5">TWF481</strain>
    </source>
</reference>
<feature type="signal peptide" evidence="2">
    <location>
        <begin position="1"/>
        <end position="18"/>
    </location>
</feature>
<comment type="caution">
    <text evidence="4">The sequence shown here is derived from an EMBL/GenBank/DDBJ whole genome shotgun (WGS) entry which is preliminary data.</text>
</comment>
<dbReference type="GO" id="GO:0005576">
    <property type="term" value="C:extracellular region"/>
    <property type="evidence" value="ECO:0007669"/>
    <property type="project" value="InterPro"/>
</dbReference>
<dbReference type="EMBL" id="JAVHJL010000001">
    <property type="protein sequence ID" value="KAK6512317.1"/>
    <property type="molecule type" value="Genomic_DNA"/>
</dbReference>
<name>A0AAV9WPV4_9PEZI</name>
<dbReference type="SMART" id="SM00236">
    <property type="entry name" value="fCBD"/>
    <property type="match status" value="1"/>
</dbReference>
<dbReference type="SUPFAM" id="SSF57180">
    <property type="entry name" value="Cellulose-binding domain"/>
    <property type="match status" value="1"/>
</dbReference>
<sequence length="85" mass="8808">MKFTIAFSVAVLASAVTAVTTTTTKSTTTTTAAATCTPRPVYAQCGGVNYSVAGCTKVDGKYQCANGGTCTYINDYYYQCYPAAG</sequence>
<evidence type="ECO:0000256" key="1">
    <source>
        <dbReference type="ARBA" id="ARBA00022729"/>
    </source>
</evidence>
<feature type="chain" id="PRO_5043485780" description="CBM1 domain-containing protein" evidence="2">
    <location>
        <begin position="19"/>
        <end position="85"/>
    </location>
</feature>
<organism evidence="4 5">
    <name type="scientific">Arthrobotrys musiformis</name>
    <dbReference type="NCBI Taxonomy" id="47236"/>
    <lineage>
        <taxon>Eukaryota</taxon>
        <taxon>Fungi</taxon>
        <taxon>Dikarya</taxon>
        <taxon>Ascomycota</taxon>
        <taxon>Pezizomycotina</taxon>
        <taxon>Orbiliomycetes</taxon>
        <taxon>Orbiliales</taxon>
        <taxon>Orbiliaceae</taxon>
        <taxon>Arthrobotrys</taxon>
    </lineage>
</organism>
<dbReference type="InterPro" id="IPR000254">
    <property type="entry name" value="CBD"/>
</dbReference>
<dbReference type="Pfam" id="PF00734">
    <property type="entry name" value="CBM_1"/>
    <property type="match status" value="1"/>
</dbReference>
<dbReference type="GO" id="GO:0030248">
    <property type="term" value="F:cellulose binding"/>
    <property type="evidence" value="ECO:0007669"/>
    <property type="project" value="InterPro"/>
</dbReference>
<dbReference type="Proteomes" id="UP001370758">
    <property type="component" value="Unassembled WGS sequence"/>
</dbReference>
<accession>A0AAV9WPV4</accession>
<feature type="domain" description="CBM1" evidence="3">
    <location>
        <begin position="37"/>
        <end position="81"/>
    </location>
</feature>
<proteinExistence type="predicted"/>
<evidence type="ECO:0000313" key="4">
    <source>
        <dbReference type="EMBL" id="KAK6512317.1"/>
    </source>
</evidence>
<evidence type="ECO:0000313" key="5">
    <source>
        <dbReference type="Proteomes" id="UP001370758"/>
    </source>
</evidence>